<name>A0ABX1R4P8_9ALTE</name>
<dbReference type="PANTHER" id="PTHR43050">
    <property type="entry name" value="SERINE / THREONINE RACEMASE FAMILY MEMBER"/>
    <property type="match status" value="1"/>
</dbReference>
<comment type="cofactor">
    <cofactor evidence="1">
        <name>Ca(2+)</name>
        <dbReference type="ChEBI" id="CHEBI:29108"/>
    </cofactor>
</comment>
<dbReference type="PROSITE" id="PS00165">
    <property type="entry name" value="DEHYDRATASE_SER_THR"/>
    <property type="match status" value="1"/>
</dbReference>
<feature type="domain" description="Tryptophan synthase beta chain-like PALP" evidence="7">
    <location>
        <begin position="17"/>
        <end position="306"/>
    </location>
</feature>
<keyword evidence="5" id="KW-0460">Magnesium</keyword>
<comment type="caution">
    <text evidence="8">The sequence shown here is derived from an EMBL/GenBank/DDBJ whole genome shotgun (WGS) entry which is preliminary data.</text>
</comment>
<gene>
    <name evidence="8" type="ORF">HCJ96_15455</name>
</gene>
<evidence type="ECO:0000256" key="1">
    <source>
        <dbReference type="ARBA" id="ARBA00001913"/>
    </source>
</evidence>
<dbReference type="InterPro" id="IPR036052">
    <property type="entry name" value="TrpB-like_PALP_sf"/>
</dbReference>
<dbReference type="Pfam" id="PF00291">
    <property type="entry name" value="PALP"/>
    <property type="match status" value="1"/>
</dbReference>
<evidence type="ECO:0000256" key="3">
    <source>
        <dbReference type="ARBA" id="ARBA00001936"/>
    </source>
</evidence>
<sequence length="333" mass="35843">MASISFADIQAAHHRIQHKIKRTPLLESTLLNRWLGQRIIFKADCLQTVGAFKIRGATNFVACLKEQGNLPDHIVANSSGNHAQAVACAAKEFGIPATIFAAKTISEVKAAATRSYGAELKLFETRKEADIAVAEAAREPGTVWIPPYNHADIIAGQGTCALEAIEDAGHADAIFAPCGGGGLLSGSFITARELLPNAKVIGSEPLLANDAARSIQSGQIETLMETPDTLADGAATPCLGDLTFPYIQQLDEFYEVNEQQIAYWTQWLQHLLKLHVEPTCAMSMAAVVSWALSAPPGQTAIVLITGGNISQQSMLKIWQTDYLLQPPNITEQE</sequence>
<dbReference type="EMBL" id="JAATNW010000009">
    <property type="protein sequence ID" value="NMH61425.1"/>
    <property type="molecule type" value="Genomic_DNA"/>
</dbReference>
<evidence type="ECO:0000256" key="4">
    <source>
        <dbReference type="ARBA" id="ARBA00001946"/>
    </source>
</evidence>
<evidence type="ECO:0000313" key="9">
    <source>
        <dbReference type="Proteomes" id="UP000709336"/>
    </source>
</evidence>
<protein>
    <submittedName>
        <fullName evidence="8">Serine/threonine dehydratase</fullName>
    </submittedName>
</protein>
<evidence type="ECO:0000256" key="6">
    <source>
        <dbReference type="ARBA" id="ARBA00022898"/>
    </source>
</evidence>
<reference evidence="8 9" key="1">
    <citation type="submission" date="2020-03" db="EMBL/GenBank/DDBJ databases">
        <title>Alteromonas ponticola sp. nov., isolated from seawater.</title>
        <authorList>
            <person name="Yoon J.-H."/>
            <person name="Kim Y.-O."/>
        </authorList>
    </citation>
    <scope>NUCLEOTIDE SEQUENCE [LARGE SCALE GENOMIC DNA]</scope>
    <source>
        <strain evidence="8 9">MYP5</strain>
    </source>
</reference>
<keyword evidence="6" id="KW-0663">Pyridoxal phosphate</keyword>
<dbReference type="Proteomes" id="UP000709336">
    <property type="component" value="Unassembled WGS sequence"/>
</dbReference>
<dbReference type="CDD" id="cd01562">
    <property type="entry name" value="Thr-dehyd"/>
    <property type="match status" value="1"/>
</dbReference>
<evidence type="ECO:0000259" key="7">
    <source>
        <dbReference type="Pfam" id="PF00291"/>
    </source>
</evidence>
<comment type="cofactor">
    <cofactor evidence="3">
        <name>Mn(2+)</name>
        <dbReference type="ChEBI" id="CHEBI:29035"/>
    </cofactor>
</comment>
<dbReference type="RefSeq" id="WP_169211988.1">
    <property type="nucleotide sequence ID" value="NZ_JAATNW010000009.1"/>
</dbReference>
<dbReference type="NCBIfam" id="NF005147">
    <property type="entry name" value="PRK06608.1"/>
    <property type="match status" value="1"/>
</dbReference>
<evidence type="ECO:0000256" key="2">
    <source>
        <dbReference type="ARBA" id="ARBA00001933"/>
    </source>
</evidence>
<accession>A0ABX1R4P8</accession>
<dbReference type="Gene3D" id="3.40.50.1100">
    <property type="match status" value="2"/>
</dbReference>
<evidence type="ECO:0000313" key="8">
    <source>
        <dbReference type="EMBL" id="NMH61425.1"/>
    </source>
</evidence>
<comment type="cofactor">
    <cofactor evidence="2">
        <name>pyridoxal 5'-phosphate</name>
        <dbReference type="ChEBI" id="CHEBI:597326"/>
    </cofactor>
</comment>
<organism evidence="8 9">
    <name type="scientific">Alteromonas ponticola</name>
    <dbReference type="NCBI Taxonomy" id="2720613"/>
    <lineage>
        <taxon>Bacteria</taxon>
        <taxon>Pseudomonadati</taxon>
        <taxon>Pseudomonadota</taxon>
        <taxon>Gammaproteobacteria</taxon>
        <taxon>Alteromonadales</taxon>
        <taxon>Alteromonadaceae</taxon>
        <taxon>Alteromonas/Salinimonas group</taxon>
        <taxon>Alteromonas</taxon>
    </lineage>
</organism>
<dbReference type="SUPFAM" id="SSF53686">
    <property type="entry name" value="Tryptophan synthase beta subunit-like PLP-dependent enzymes"/>
    <property type="match status" value="1"/>
</dbReference>
<dbReference type="PANTHER" id="PTHR43050:SF1">
    <property type="entry name" value="SERINE RACEMASE"/>
    <property type="match status" value="1"/>
</dbReference>
<dbReference type="InterPro" id="IPR001926">
    <property type="entry name" value="TrpB-like_PALP"/>
</dbReference>
<proteinExistence type="predicted"/>
<comment type="cofactor">
    <cofactor evidence="4">
        <name>Mg(2+)</name>
        <dbReference type="ChEBI" id="CHEBI:18420"/>
    </cofactor>
</comment>
<evidence type="ECO:0000256" key="5">
    <source>
        <dbReference type="ARBA" id="ARBA00022842"/>
    </source>
</evidence>
<dbReference type="InterPro" id="IPR000634">
    <property type="entry name" value="Ser/Thr_deHydtase_PyrdxlP-BS"/>
</dbReference>
<keyword evidence="9" id="KW-1185">Reference proteome</keyword>